<dbReference type="Proteomes" id="UP001396898">
    <property type="component" value="Unassembled WGS sequence"/>
</dbReference>
<evidence type="ECO:0000313" key="3">
    <source>
        <dbReference type="EMBL" id="KAK8018941.1"/>
    </source>
</evidence>
<feature type="chain" id="PRO_5045948283" description="Expansin-like EG45 domain-containing protein" evidence="2">
    <location>
        <begin position="26"/>
        <end position="248"/>
    </location>
</feature>
<dbReference type="InterPro" id="IPR036908">
    <property type="entry name" value="RlpA-like_sf"/>
</dbReference>
<evidence type="ECO:0008006" key="5">
    <source>
        <dbReference type="Google" id="ProtNLM"/>
    </source>
</evidence>
<dbReference type="Gene3D" id="2.40.40.10">
    <property type="entry name" value="RlpA-like domain"/>
    <property type="match status" value="1"/>
</dbReference>
<proteinExistence type="predicted"/>
<name>A0ABR1RVE5_9PEZI</name>
<dbReference type="PANTHER" id="PTHR31836:SF21">
    <property type="entry name" value="EXPANSIN-LIKE PROTEIN 7"/>
    <property type="match status" value="1"/>
</dbReference>
<dbReference type="InterPro" id="IPR049818">
    <property type="entry name" value="Expansin_EXLX1-like"/>
</dbReference>
<evidence type="ECO:0000256" key="2">
    <source>
        <dbReference type="SAM" id="SignalP"/>
    </source>
</evidence>
<dbReference type="SUPFAM" id="SSF49590">
    <property type="entry name" value="PHL pollen allergen"/>
    <property type="match status" value="1"/>
</dbReference>
<evidence type="ECO:0000256" key="1">
    <source>
        <dbReference type="ARBA" id="ARBA00022729"/>
    </source>
</evidence>
<dbReference type="SUPFAM" id="SSF50685">
    <property type="entry name" value="Barwin-like endoglucanases"/>
    <property type="match status" value="1"/>
</dbReference>
<reference evidence="3 4" key="1">
    <citation type="submission" date="2023-01" db="EMBL/GenBank/DDBJ databases">
        <title>Analysis of 21 Apiospora genomes using comparative genomics revels a genus with tremendous synthesis potential of carbohydrate active enzymes and secondary metabolites.</title>
        <authorList>
            <person name="Sorensen T."/>
        </authorList>
    </citation>
    <scope>NUCLEOTIDE SEQUENCE [LARGE SCALE GENOMIC DNA]</scope>
    <source>
        <strain evidence="3 4">CBS 20057</strain>
    </source>
</reference>
<dbReference type="Gene3D" id="2.60.40.760">
    <property type="entry name" value="Expansin, cellulose-binding-like domain"/>
    <property type="match status" value="1"/>
</dbReference>
<dbReference type="NCBIfam" id="NF041144">
    <property type="entry name" value="expansin_EXLX1"/>
    <property type="match status" value="1"/>
</dbReference>
<comment type="caution">
    <text evidence="3">The sequence shown here is derived from an EMBL/GenBank/DDBJ whole genome shotgun (WGS) entry which is preliminary data.</text>
</comment>
<keyword evidence="1 2" id="KW-0732">Signal</keyword>
<accession>A0ABR1RVE5</accession>
<organism evidence="3 4">
    <name type="scientific">Apiospora marii</name>
    <dbReference type="NCBI Taxonomy" id="335849"/>
    <lineage>
        <taxon>Eukaryota</taxon>
        <taxon>Fungi</taxon>
        <taxon>Dikarya</taxon>
        <taxon>Ascomycota</taxon>
        <taxon>Pezizomycotina</taxon>
        <taxon>Sordariomycetes</taxon>
        <taxon>Xylariomycetidae</taxon>
        <taxon>Amphisphaeriales</taxon>
        <taxon>Apiosporaceae</taxon>
        <taxon>Apiospora</taxon>
    </lineage>
</organism>
<dbReference type="CDD" id="cd22271">
    <property type="entry name" value="DPBB_EXP_N-like"/>
    <property type="match status" value="1"/>
</dbReference>
<gene>
    <name evidence="3" type="ORF">PG991_008131</name>
</gene>
<dbReference type="PANTHER" id="PTHR31836">
    <property type="match status" value="1"/>
</dbReference>
<sequence length="248" mass="26294">MMKRCSLSGLLAILTSSTTSPLSAAATLSSRFDDDSSTLAPNGSLSDTVTGKASYTGGNLSGGKCMLSTYKLPAGIFGTALSAEVWDTSYHCGECVNVTNSKGKSVTAMVVDICTPCEPTRLNLFQDAFAALTDNDLSRGLIDVTYTYVPCGISNTPLRLRNKEGTSAWWFSMQVIGADVPVKSLEVSTNDGKEWQPTTRQEYNFFENPRGFGADTVSIRVTGETGRSVVVHGVGMDPNLEVAASGNV</sequence>
<dbReference type="EMBL" id="JAQQWI010000010">
    <property type="protein sequence ID" value="KAK8018941.1"/>
    <property type="molecule type" value="Genomic_DNA"/>
</dbReference>
<dbReference type="InterPro" id="IPR051477">
    <property type="entry name" value="Expansin_CellWall"/>
</dbReference>
<keyword evidence="4" id="KW-1185">Reference proteome</keyword>
<evidence type="ECO:0000313" key="4">
    <source>
        <dbReference type="Proteomes" id="UP001396898"/>
    </source>
</evidence>
<dbReference type="InterPro" id="IPR036749">
    <property type="entry name" value="Expansin_CBD_sf"/>
</dbReference>
<feature type="signal peptide" evidence="2">
    <location>
        <begin position="1"/>
        <end position="25"/>
    </location>
</feature>
<protein>
    <recommendedName>
        <fullName evidence="5">Expansin-like EG45 domain-containing protein</fullName>
    </recommendedName>
</protein>